<comment type="caution">
    <text evidence="1">The sequence shown here is derived from an EMBL/GenBank/DDBJ whole genome shotgun (WGS) entry which is preliminary data.</text>
</comment>
<dbReference type="GeneID" id="23673086"/>
<evidence type="ECO:0000313" key="1">
    <source>
        <dbReference type="EMBL" id="KAB0451941.1"/>
    </source>
</evidence>
<protein>
    <submittedName>
        <fullName evidence="1">Uncharacterized protein</fullName>
    </submittedName>
</protein>
<dbReference type="RefSeq" id="WP_010265942.1">
    <property type="nucleotide sequence ID" value="NZ_VTCY01000007.1"/>
</dbReference>
<reference evidence="1" key="1">
    <citation type="submission" date="2019-08" db="EMBL/GenBank/DDBJ databases">
        <authorList>
            <person name="Amaro Estrada I."/>
            <person name="Quiroz Castaneda R.E."/>
            <person name="Martinez Ocampo F."/>
            <person name="Rodriguez Camarillo S.D."/>
        </authorList>
    </citation>
    <scope>NUCLEOTIDE SEQUENCE</scope>
    <source>
        <strain evidence="1">MEX-30-184-02</strain>
    </source>
</reference>
<dbReference type="EMBL" id="VTCY01000007">
    <property type="protein sequence ID" value="KAB0451941.1"/>
    <property type="molecule type" value="Genomic_DNA"/>
</dbReference>
<accession>A0A643CL19</accession>
<gene>
    <name evidence="1" type="ORF">FY207_02920</name>
</gene>
<proteinExistence type="predicted"/>
<name>A0A643CL19_ANAMA</name>
<sequence length="121" mass="13448">MKRVRLGQLSGRFRERLGTESWQHKEIQVLVVESIKTPGGVKVHCSVCAAASSTDVAAAHTPSVQPRIVYKILATLCCNAASLHTGGYRTSYRIIIHYVHHSMYVMNKYYGGICSTLHEDT</sequence>
<dbReference type="AlphaFoldDB" id="A0A643CL19"/>
<organism evidence="1">
    <name type="scientific">Anaplasma marginale</name>
    <dbReference type="NCBI Taxonomy" id="770"/>
    <lineage>
        <taxon>Bacteria</taxon>
        <taxon>Pseudomonadati</taxon>
        <taxon>Pseudomonadota</taxon>
        <taxon>Alphaproteobacteria</taxon>
        <taxon>Rickettsiales</taxon>
        <taxon>Anaplasmataceae</taxon>
        <taxon>Anaplasma</taxon>
    </lineage>
</organism>